<name>A0A847UAW5_9EURY</name>
<accession>A0A847UAW5</accession>
<dbReference type="RefSeq" id="WP_153553363.1">
    <property type="nucleotide sequence ID" value="NZ_WOYG01000001.1"/>
</dbReference>
<gene>
    <name evidence="2" type="ORF">GOC74_11420</name>
</gene>
<evidence type="ECO:0000313" key="2">
    <source>
        <dbReference type="EMBL" id="NLV10535.1"/>
    </source>
</evidence>
<sequence>MGENVDAGGYVEAWESMTEVRSENDSKLKRRSLVKGIAATAICLGLSTGGASADETSEASFEVEDTDEIEVE</sequence>
<dbReference type="EMBL" id="WOYG01000001">
    <property type="protein sequence ID" value="NLV10535.1"/>
    <property type="molecule type" value="Genomic_DNA"/>
</dbReference>
<feature type="region of interest" description="Disordered" evidence="1">
    <location>
        <begin position="49"/>
        <end position="72"/>
    </location>
</feature>
<organism evidence="2 3">
    <name type="scientific">Halomicrobium mukohataei</name>
    <dbReference type="NCBI Taxonomy" id="57705"/>
    <lineage>
        <taxon>Archaea</taxon>
        <taxon>Methanobacteriati</taxon>
        <taxon>Methanobacteriota</taxon>
        <taxon>Stenosarchaea group</taxon>
        <taxon>Halobacteria</taxon>
        <taxon>Halobacteriales</taxon>
        <taxon>Haloarculaceae</taxon>
        <taxon>Halomicrobium</taxon>
    </lineage>
</organism>
<reference evidence="2" key="1">
    <citation type="submission" date="2019-12" db="EMBL/GenBank/DDBJ databases">
        <title>Whole-genome sequence of Halomicrobium mukohataei pws1.</title>
        <authorList>
            <person name="Verma D.K."/>
            <person name="Gopal K."/>
            <person name="Prasad E.S."/>
        </authorList>
    </citation>
    <scope>NUCLEOTIDE SEQUENCE</scope>
    <source>
        <strain evidence="2">Pws1</strain>
    </source>
</reference>
<comment type="caution">
    <text evidence="2">The sequence shown here is derived from an EMBL/GenBank/DDBJ whole genome shotgun (WGS) entry which is preliminary data.</text>
</comment>
<dbReference type="AlphaFoldDB" id="A0A847UAW5"/>
<dbReference type="Proteomes" id="UP000608662">
    <property type="component" value="Unassembled WGS sequence"/>
</dbReference>
<dbReference type="GeneID" id="42367135"/>
<protein>
    <recommendedName>
        <fullName evidence="4">Twin-arginine translocation signal domain-containing protein</fullName>
    </recommendedName>
</protein>
<evidence type="ECO:0000313" key="3">
    <source>
        <dbReference type="Proteomes" id="UP000608662"/>
    </source>
</evidence>
<evidence type="ECO:0000256" key="1">
    <source>
        <dbReference type="SAM" id="MobiDB-lite"/>
    </source>
</evidence>
<feature type="compositionally biased region" description="Acidic residues" evidence="1">
    <location>
        <begin position="55"/>
        <end position="72"/>
    </location>
</feature>
<proteinExistence type="predicted"/>
<evidence type="ECO:0008006" key="4">
    <source>
        <dbReference type="Google" id="ProtNLM"/>
    </source>
</evidence>